<dbReference type="CDD" id="cd00063">
    <property type="entry name" value="FN3"/>
    <property type="match status" value="1"/>
</dbReference>
<organism evidence="1 2">
    <name type="scientific">Pseudobacter ginsenosidimutans</name>
    <dbReference type="NCBI Taxonomy" id="661488"/>
    <lineage>
        <taxon>Bacteria</taxon>
        <taxon>Pseudomonadati</taxon>
        <taxon>Bacteroidota</taxon>
        <taxon>Chitinophagia</taxon>
        <taxon>Chitinophagales</taxon>
        <taxon>Chitinophagaceae</taxon>
        <taxon>Pseudobacter</taxon>
    </lineage>
</organism>
<sequence length="456" mass="50917">MQIRRTSFYLCDMKQWLFIICTISLFACKKNGGEVAISKLVVLNDSASALSARIKFTLNRLTDASISITDQSTGETKRTAISKEKINHNITVTQLKENTTYSFRVHVPVGGAGDEWSSVEQSFTTARIPAFVKAFYDPAVNTLNESEGSHFLFNNRGTPRGCIYMIDHKGRMVWYRTTKNPLKVVRLTNKNTLLCLEDENNTPYGDGNVIMELSLGGDTLFYVKQNTKDFTRSAHHDLCRNHRGNIVAVTNVIKSGGSIPGDGLLELDRNGKKVWEWTTFDSPDAAETGIHNQPWINSVVQDSDNNYIVSLRSFSQVWKIRASDGVIMWKLGKGGNVEMNAADEFMFQHYAHRNPAGDLMLFDNGSAERPLSRLMSFSIDEQQKKATTKIKTVLPSSLYSNIMGSSMLLPDQNLLTASSTNSKFVKTDAAGTVLWSIKVAEPFYRAEFVGNPFANL</sequence>
<dbReference type="SUPFAM" id="SSF63829">
    <property type="entry name" value="Calcium-dependent phosphotriesterase"/>
    <property type="match status" value="1"/>
</dbReference>
<gene>
    <name evidence="1" type="ORF">EV199_1424</name>
</gene>
<comment type="caution">
    <text evidence="1">The sequence shown here is derived from an EMBL/GenBank/DDBJ whole genome shotgun (WGS) entry which is preliminary data.</text>
</comment>
<protein>
    <submittedName>
        <fullName evidence="1">Arylsulfotransferase ASST</fullName>
    </submittedName>
</protein>
<dbReference type="AlphaFoldDB" id="A0A4Q7N3J2"/>
<accession>A0A4Q7N3J2</accession>
<name>A0A4Q7N3J2_9BACT</name>
<dbReference type="PANTHER" id="PTHR35340:SF5">
    <property type="entry name" value="ASST-DOMAIN-CONTAINING PROTEIN"/>
    <property type="match status" value="1"/>
</dbReference>
<dbReference type="InterPro" id="IPR003961">
    <property type="entry name" value="FN3_dom"/>
</dbReference>
<dbReference type="PROSITE" id="PS51257">
    <property type="entry name" value="PROKAR_LIPOPROTEIN"/>
    <property type="match status" value="1"/>
</dbReference>
<dbReference type="GO" id="GO:0004062">
    <property type="term" value="F:aryl sulfotransferase activity"/>
    <property type="evidence" value="ECO:0007669"/>
    <property type="project" value="InterPro"/>
</dbReference>
<dbReference type="InterPro" id="IPR010262">
    <property type="entry name" value="Arylsulfotransferase_bact"/>
</dbReference>
<keyword evidence="1" id="KW-0808">Transferase</keyword>
<proteinExistence type="predicted"/>
<dbReference type="Pfam" id="PF05935">
    <property type="entry name" value="Arylsulfotrans"/>
    <property type="match status" value="1"/>
</dbReference>
<dbReference type="EMBL" id="SGXA01000001">
    <property type="protein sequence ID" value="RZS75555.1"/>
    <property type="molecule type" value="Genomic_DNA"/>
</dbReference>
<keyword evidence="2" id="KW-1185">Reference proteome</keyword>
<evidence type="ECO:0000313" key="1">
    <source>
        <dbReference type="EMBL" id="RZS75555.1"/>
    </source>
</evidence>
<dbReference type="Proteomes" id="UP000293874">
    <property type="component" value="Unassembled WGS sequence"/>
</dbReference>
<reference evidence="1 2" key="1">
    <citation type="submission" date="2019-02" db="EMBL/GenBank/DDBJ databases">
        <title>Genomic Encyclopedia of Type Strains, Phase IV (KMG-IV): sequencing the most valuable type-strain genomes for metagenomic binning, comparative biology and taxonomic classification.</title>
        <authorList>
            <person name="Goeker M."/>
        </authorList>
    </citation>
    <scope>NUCLEOTIDE SEQUENCE [LARGE SCALE GENOMIC DNA]</scope>
    <source>
        <strain evidence="1 2">DSM 18116</strain>
    </source>
</reference>
<dbReference type="PANTHER" id="PTHR35340">
    <property type="entry name" value="PQQ ENZYME REPEAT PROTEIN-RELATED"/>
    <property type="match status" value="1"/>
</dbReference>
<evidence type="ECO:0000313" key="2">
    <source>
        <dbReference type="Proteomes" id="UP000293874"/>
    </source>
</evidence>
<dbReference type="InterPro" id="IPR053143">
    <property type="entry name" value="Arylsulfate_ST"/>
</dbReference>